<dbReference type="OrthoDB" id="538223at2759"/>
<organism evidence="1 2">
    <name type="scientific">Austropuccinia psidii MF-1</name>
    <dbReference type="NCBI Taxonomy" id="1389203"/>
    <lineage>
        <taxon>Eukaryota</taxon>
        <taxon>Fungi</taxon>
        <taxon>Dikarya</taxon>
        <taxon>Basidiomycota</taxon>
        <taxon>Pucciniomycotina</taxon>
        <taxon>Pucciniomycetes</taxon>
        <taxon>Pucciniales</taxon>
        <taxon>Sphaerophragmiaceae</taxon>
        <taxon>Austropuccinia</taxon>
    </lineage>
</organism>
<reference evidence="1" key="1">
    <citation type="submission" date="2021-03" db="EMBL/GenBank/DDBJ databases">
        <title>Draft genome sequence of rust myrtle Austropuccinia psidii MF-1, a brazilian biotype.</title>
        <authorList>
            <person name="Quecine M.C."/>
            <person name="Pachon D.M.R."/>
            <person name="Bonatelli M.L."/>
            <person name="Correr F.H."/>
            <person name="Franceschini L.M."/>
            <person name="Leite T.F."/>
            <person name="Margarido G.R.A."/>
            <person name="Almeida C.A."/>
            <person name="Ferrarezi J.A."/>
            <person name="Labate C.A."/>
        </authorList>
    </citation>
    <scope>NUCLEOTIDE SEQUENCE</scope>
    <source>
        <strain evidence="1">MF-1</strain>
    </source>
</reference>
<evidence type="ECO:0000313" key="1">
    <source>
        <dbReference type="EMBL" id="MBW0552235.1"/>
    </source>
</evidence>
<dbReference type="Proteomes" id="UP000765509">
    <property type="component" value="Unassembled WGS sequence"/>
</dbReference>
<accession>A0A9Q3IYR8</accession>
<dbReference type="AlphaFoldDB" id="A0A9Q3IYR8"/>
<proteinExistence type="predicted"/>
<gene>
    <name evidence="1" type="ORF">O181_091950</name>
</gene>
<protein>
    <submittedName>
        <fullName evidence="1">Uncharacterized protein</fullName>
    </submittedName>
</protein>
<comment type="caution">
    <text evidence="1">The sequence shown here is derived from an EMBL/GenBank/DDBJ whole genome shotgun (WGS) entry which is preliminary data.</text>
</comment>
<keyword evidence="2" id="KW-1185">Reference proteome</keyword>
<evidence type="ECO:0000313" key="2">
    <source>
        <dbReference type="Proteomes" id="UP000765509"/>
    </source>
</evidence>
<name>A0A9Q3IYR8_9BASI</name>
<sequence length="104" mass="11433">MLTRLHHRLYLTLTLPPSLLTQPHPFRLQSLCSCGTLKIYLLCHPQPSLRLILFAAYQSYACGVPSQHASISAPTNPYASAPPPLTILTLLQHPQPSLCLLPPA</sequence>
<dbReference type="EMBL" id="AVOT02058333">
    <property type="protein sequence ID" value="MBW0552235.1"/>
    <property type="molecule type" value="Genomic_DNA"/>
</dbReference>